<evidence type="ECO:0000256" key="1">
    <source>
        <dbReference type="SAM" id="SignalP"/>
    </source>
</evidence>
<feature type="signal peptide" evidence="1">
    <location>
        <begin position="1"/>
        <end position="37"/>
    </location>
</feature>
<gene>
    <name evidence="2" type="ORF">ACFOGJ_30195</name>
</gene>
<dbReference type="Proteomes" id="UP001595528">
    <property type="component" value="Unassembled WGS sequence"/>
</dbReference>
<organism evidence="2 3">
    <name type="scientific">Marinibaculum pumilum</name>
    <dbReference type="NCBI Taxonomy" id="1766165"/>
    <lineage>
        <taxon>Bacteria</taxon>
        <taxon>Pseudomonadati</taxon>
        <taxon>Pseudomonadota</taxon>
        <taxon>Alphaproteobacteria</taxon>
        <taxon>Rhodospirillales</taxon>
        <taxon>Rhodospirillaceae</taxon>
        <taxon>Marinibaculum</taxon>
    </lineage>
</organism>
<accession>A0ABV7LBD0</accession>
<sequence length="200" mass="22097">MIDLERCGAVHTLIPHLTRPFLAALLACAVIVPAARAHDPSDIAVELSTLTRDAGDAGNLIGLPVQVSVTCGNRMRSILHGTLQDYDRGTASAAEQKKHIQIVWLPAGCTDIVLHGKILRRPHSDSFFDRMIENIGRNNYLTDGDMGANPDWWEIFDTSVLFHKCQQDAIDDPEPGSEKTYRASISLRREDGYFCTLVAE</sequence>
<reference evidence="3" key="1">
    <citation type="journal article" date="2019" name="Int. J. Syst. Evol. Microbiol.">
        <title>The Global Catalogue of Microorganisms (GCM) 10K type strain sequencing project: providing services to taxonomists for standard genome sequencing and annotation.</title>
        <authorList>
            <consortium name="The Broad Institute Genomics Platform"/>
            <consortium name="The Broad Institute Genome Sequencing Center for Infectious Disease"/>
            <person name="Wu L."/>
            <person name="Ma J."/>
        </authorList>
    </citation>
    <scope>NUCLEOTIDE SEQUENCE [LARGE SCALE GENOMIC DNA]</scope>
    <source>
        <strain evidence="3">KCTC 42964</strain>
    </source>
</reference>
<protein>
    <recommendedName>
        <fullName evidence="4">Secreted protein</fullName>
    </recommendedName>
</protein>
<feature type="chain" id="PRO_5046201894" description="Secreted protein" evidence="1">
    <location>
        <begin position="38"/>
        <end position="200"/>
    </location>
</feature>
<keyword evidence="1" id="KW-0732">Signal</keyword>
<dbReference type="EMBL" id="JBHRTR010000054">
    <property type="protein sequence ID" value="MFC3231557.1"/>
    <property type="molecule type" value="Genomic_DNA"/>
</dbReference>
<proteinExistence type="predicted"/>
<evidence type="ECO:0008006" key="4">
    <source>
        <dbReference type="Google" id="ProtNLM"/>
    </source>
</evidence>
<keyword evidence="3" id="KW-1185">Reference proteome</keyword>
<dbReference type="RefSeq" id="WP_379907057.1">
    <property type="nucleotide sequence ID" value="NZ_JBHRTR010000054.1"/>
</dbReference>
<evidence type="ECO:0000313" key="2">
    <source>
        <dbReference type="EMBL" id="MFC3231557.1"/>
    </source>
</evidence>
<evidence type="ECO:0000313" key="3">
    <source>
        <dbReference type="Proteomes" id="UP001595528"/>
    </source>
</evidence>
<name>A0ABV7LBD0_9PROT</name>
<comment type="caution">
    <text evidence="2">The sequence shown here is derived from an EMBL/GenBank/DDBJ whole genome shotgun (WGS) entry which is preliminary data.</text>
</comment>